<feature type="domain" description="PpiC" evidence="7">
    <location>
        <begin position="168"/>
        <end position="284"/>
    </location>
</feature>
<evidence type="ECO:0000256" key="4">
    <source>
        <dbReference type="ARBA" id="ARBA00023136"/>
    </source>
</evidence>
<evidence type="ECO:0000256" key="6">
    <source>
        <dbReference type="SAM" id="Phobius"/>
    </source>
</evidence>
<dbReference type="GO" id="GO:0016020">
    <property type="term" value="C:membrane"/>
    <property type="evidence" value="ECO:0007669"/>
    <property type="project" value="UniProtKB-SubCell"/>
</dbReference>
<protein>
    <recommendedName>
        <fullName evidence="7">PpiC domain-containing protein</fullName>
    </recommendedName>
</protein>
<evidence type="ECO:0000256" key="2">
    <source>
        <dbReference type="ARBA" id="ARBA00022692"/>
    </source>
</evidence>
<keyword evidence="3 6" id="KW-1133">Transmembrane helix</keyword>
<dbReference type="PANTHER" id="PTHR15407:SF28">
    <property type="entry name" value="RIBITOL-5-PHOSPHATE TRANSFERASE FKTN"/>
    <property type="match status" value="1"/>
</dbReference>
<keyword evidence="9" id="KW-1185">Reference proteome</keyword>
<keyword evidence="4 6" id="KW-0472">Membrane</keyword>
<gene>
    <name evidence="8" type="ORF">QR680_016948</name>
</gene>
<evidence type="ECO:0000313" key="9">
    <source>
        <dbReference type="Proteomes" id="UP001175271"/>
    </source>
</evidence>
<dbReference type="InterPro" id="IPR000297">
    <property type="entry name" value="PPIase_PpiC"/>
</dbReference>
<evidence type="ECO:0000259" key="7">
    <source>
        <dbReference type="PROSITE" id="PS50198"/>
    </source>
</evidence>
<dbReference type="InterPro" id="IPR009644">
    <property type="entry name" value="FKTN/MNN4/W02B3.4-1"/>
</dbReference>
<dbReference type="PANTHER" id="PTHR15407">
    <property type="entry name" value="FUKUTIN-RELATED"/>
    <property type="match status" value="1"/>
</dbReference>
<accession>A0AA39LNG9</accession>
<dbReference type="AlphaFoldDB" id="A0AA39LNG9"/>
<dbReference type="PROSITE" id="PS50198">
    <property type="entry name" value="PPIC_PPIASE_2"/>
    <property type="match status" value="1"/>
</dbReference>
<organism evidence="8 9">
    <name type="scientific">Steinernema hermaphroditum</name>
    <dbReference type="NCBI Taxonomy" id="289476"/>
    <lineage>
        <taxon>Eukaryota</taxon>
        <taxon>Metazoa</taxon>
        <taxon>Ecdysozoa</taxon>
        <taxon>Nematoda</taxon>
        <taxon>Chromadorea</taxon>
        <taxon>Rhabditida</taxon>
        <taxon>Tylenchina</taxon>
        <taxon>Panagrolaimomorpha</taxon>
        <taxon>Strongyloidoidea</taxon>
        <taxon>Steinernematidae</taxon>
        <taxon>Steinernema</taxon>
    </lineage>
</organism>
<keyword evidence="2 6" id="KW-0812">Transmembrane</keyword>
<evidence type="ECO:0000313" key="8">
    <source>
        <dbReference type="EMBL" id="KAK0403489.1"/>
    </source>
</evidence>
<comment type="subcellular location">
    <subcellularLocation>
        <location evidence="1">Membrane</location>
        <topology evidence="1">Single-pass membrane protein</topology>
    </subcellularLocation>
</comment>
<feature type="transmembrane region" description="Helical" evidence="6">
    <location>
        <begin position="43"/>
        <end position="66"/>
    </location>
</feature>
<name>A0AA39LNG9_9BILA</name>
<comment type="caution">
    <text evidence="8">The sequence shown here is derived from an EMBL/GenBank/DDBJ whole genome shotgun (WGS) entry which is preliminary data.</text>
</comment>
<evidence type="ECO:0000256" key="1">
    <source>
        <dbReference type="ARBA" id="ARBA00004167"/>
    </source>
</evidence>
<dbReference type="Proteomes" id="UP001175271">
    <property type="component" value="Unassembled WGS sequence"/>
</dbReference>
<keyword evidence="5" id="KW-0413">Isomerase</keyword>
<proteinExistence type="predicted"/>
<reference evidence="8" key="1">
    <citation type="submission" date="2023-06" db="EMBL/GenBank/DDBJ databases">
        <title>Genomic analysis of the entomopathogenic nematode Steinernema hermaphroditum.</title>
        <authorList>
            <person name="Schwarz E.M."/>
            <person name="Heppert J.K."/>
            <person name="Baniya A."/>
            <person name="Schwartz H.T."/>
            <person name="Tan C.-H."/>
            <person name="Antoshechkin I."/>
            <person name="Sternberg P.W."/>
            <person name="Goodrich-Blair H."/>
            <person name="Dillman A.R."/>
        </authorList>
    </citation>
    <scope>NUCLEOTIDE SEQUENCE</scope>
    <source>
        <strain evidence="8">PS9179</strain>
        <tissue evidence="8">Whole animal</tissue>
    </source>
</reference>
<sequence>MCTICLLVEDVGNVRSELDMFKLRRTDQILGSNKRFVPRPTTVLSVLLFSGTIVVLFLFINSTFFVRSSSFESVERKVTRKKSQKSSSLRDTVAVNSSTSLILIDLQVLSCLGCRFPSRPVEFISFSPPGNASRNEVIYRAYDDSAKDFFTVEYGTETRALEKFKVVPFEVDGREFLVPDDIDRFQWSWRRSKFVDCLGLDMGRSVEEDFQPVASGIARFRSLAASYGVTLTLNGGSLLGWYRECSIIPHTTDMDFSINSEEHSPNFIRAVENSSDFQLYHVYSEPSGCFQFKACFGRTKLDVFYLYRNTTTAWICGSVDAFRVLWSYPPATDFCVGELLGTLVYVPCNVEEHLEVSYGKGWRKEVHSKDFGWASSGANILRKDSNGDKYTWTARYVDRCDGYV</sequence>
<dbReference type="GO" id="GO:0003755">
    <property type="term" value="F:peptidyl-prolyl cis-trans isomerase activity"/>
    <property type="evidence" value="ECO:0007669"/>
    <property type="project" value="UniProtKB-KW"/>
</dbReference>
<dbReference type="EMBL" id="JAUCMV010000004">
    <property type="protein sequence ID" value="KAK0403489.1"/>
    <property type="molecule type" value="Genomic_DNA"/>
</dbReference>
<keyword evidence="5" id="KW-0697">Rotamase</keyword>
<evidence type="ECO:0000256" key="3">
    <source>
        <dbReference type="ARBA" id="ARBA00022989"/>
    </source>
</evidence>
<evidence type="ECO:0000256" key="5">
    <source>
        <dbReference type="PROSITE-ProRule" id="PRU00278"/>
    </source>
</evidence>